<dbReference type="AlphaFoldDB" id="U9UY39"/>
<protein>
    <submittedName>
        <fullName evidence="1">Uncharacterized protein</fullName>
    </submittedName>
</protein>
<sequence length="187" mass="21927">MPLQTPFRRKCKKNKKLKQKAETADFINKAFLDQKKLFLQSSLEDLEVSGSVSKPKPTPIAKVKKNKKDKDIEEEAMYIITGYQLTGLVLANVNDIIIYDIPLTWKNVELLHHLEVWNKVIFIKSLYERKERERFQVALYNILDLMTAATLFYQNQTYPTLTVINSFKAFKVITTEEKKHIVIYLEK</sequence>
<evidence type="ECO:0000313" key="1">
    <source>
        <dbReference type="EMBL" id="ESA20496.1"/>
    </source>
</evidence>
<name>U9UY39_RHIID</name>
<proteinExistence type="predicted"/>
<organism evidence="1">
    <name type="scientific">Rhizophagus irregularis (strain DAOM 181602 / DAOM 197198 / MUCL 43194)</name>
    <name type="common">Arbuscular mycorrhizal fungus</name>
    <name type="synonym">Glomus intraradices</name>
    <dbReference type="NCBI Taxonomy" id="747089"/>
    <lineage>
        <taxon>Eukaryota</taxon>
        <taxon>Fungi</taxon>
        <taxon>Fungi incertae sedis</taxon>
        <taxon>Mucoromycota</taxon>
        <taxon>Glomeromycotina</taxon>
        <taxon>Glomeromycetes</taxon>
        <taxon>Glomerales</taxon>
        <taxon>Glomeraceae</taxon>
        <taxon>Rhizophagus</taxon>
    </lineage>
</organism>
<reference evidence="1" key="1">
    <citation type="submission" date="2013-07" db="EMBL/GenBank/DDBJ databases">
        <title>The genome of an arbuscular mycorrhizal fungus provides insights into the evolution of the oldest plant symbiosis.</title>
        <authorList>
            <consortium name="DOE Joint Genome Institute"/>
            <person name="Tisserant E."/>
            <person name="Malbreil M."/>
            <person name="Kuo A."/>
            <person name="Kohler A."/>
            <person name="Symeonidi A."/>
            <person name="Balestrini R."/>
            <person name="Charron P."/>
            <person name="Duensing N."/>
            <person name="Frei-dit-Frey N."/>
            <person name="Gianinazzi-Pearson V."/>
            <person name="Gilbert B."/>
            <person name="Handa Y."/>
            <person name="Hijri M."/>
            <person name="Kaul R."/>
            <person name="Kawaguchi M."/>
            <person name="Krajinski F."/>
            <person name="Lammers P."/>
            <person name="Lapierre D."/>
            <person name="Masclaux F.G."/>
            <person name="Murat C."/>
            <person name="Morin E."/>
            <person name="Ndikumana S."/>
            <person name="Pagni M."/>
            <person name="Petitpierre D."/>
            <person name="Requena N."/>
            <person name="Rosikiewicz P."/>
            <person name="Riley R."/>
            <person name="Saito K."/>
            <person name="San Clemente H."/>
            <person name="Shapiro H."/>
            <person name="van Tuinen D."/>
            <person name="Becard G."/>
            <person name="Bonfante P."/>
            <person name="Paszkowski U."/>
            <person name="Shachar-Hill Y."/>
            <person name="Young J.P."/>
            <person name="Sanders I.R."/>
            <person name="Henrissat B."/>
            <person name="Rensing S.A."/>
            <person name="Grigoriev I.V."/>
            <person name="Corradi N."/>
            <person name="Roux C."/>
            <person name="Martin F."/>
        </authorList>
    </citation>
    <scope>NUCLEOTIDE SEQUENCE</scope>
    <source>
        <strain evidence="1">DAOM 197198</strain>
    </source>
</reference>
<dbReference type="EMBL" id="KI277273">
    <property type="protein sequence ID" value="ESA20496.1"/>
    <property type="molecule type" value="Genomic_DNA"/>
</dbReference>
<dbReference type="VEuPathDB" id="FungiDB:RhiirFUN_021749"/>
<dbReference type="HOGENOM" id="CLU_1448424_0_0_1"/>
<accession>U9UY39</accession>
<gene>
    <name evidence="1" type="ORF">GLOINDRAFT_18461</name>
</gene>